<reference evidence="2" key="2">
    <citation type="submission" date="2015-08" db="UniProtKB">
        <authorList>
            <consortium name="WormBaseParasite"/>
        </authorList>
    </citation>
    <scope>IDENTIFICATION</scope>
</reference>
<name>A0A0K0G0B2_STRVS</name>
<organism evidence="1 2">
    <name type="scientific">Strongyloides venezuelensis</name>
    <name type="common">Threadworm</name>
    <dbReference type="NCBI Taxonomy" id="75913"/>
    <lineage>
        <taxon>Eukaryota</taxon>
        <taxon>Metazoa</taxon>
        <taxon>Ecdysozoa</taxon>
        <taxon>Nematoda</taxon>
        <taxon>Chromadorea</taxon>
        <taxon>Rhabditida</taxon>
        <taxon>Tylenchina</taxon>
        <taxon>Panagrolaimomorpha</taxon>
        <taxon>Strongyloidoidea</taxon>
        <taxon>Strongyloididae</taxon>
        <taxon>Strongyloides</taxon>
    </lineage>
</organism>
<reference evidence="1" key="1">
    <citation type="submission" date="2014-07" db="EMBL/GenBank/DDBJ databases">
        <authorList>
            <person name="Martin A.A"/>
            <person name="De Silva N."/>
        </authorList>
    </citation>
    <scope>NUCLEOTIDE SEQUENCE</scope>
</reference>
<evidence type="ECO:0000313" key="2">
    <source>
        <dbReference type="WBParaSite" id="SVE_1814700.1"/>
    </source>
</evidence>
<proteinExistence type="predicted"/>
<dbReference type="Proteomes" id="UP000035680">
    <property type="component" value="Unassembled WGS sequence"/>
</dbReference>
<keyword evidence="1" id="KW-1185">Reference proteome</keyword>
<sequence length="121" mass="14773">MWKHCCIFLIFYHSHTIYPFQRSKTVTSKSHHERYGTKELVSDTINDLEACLPIFDKCLSWSDVHEDRLKRCENFYDIHIFRNITQPRKMYNFNGTNIEVHKCWKIINVFTPNMDDFFYIR</sequence>
<evidence type="ECO:0000313" key="1">
    <source>
        <dbReference type="Proteomes" id="UP000035680"/>
    </source>
</evidence>
<dbReference type="AlphaFoldDB" id="A0A0K0G0B2"/>
<accession>A0A0K0G0B2</accession>
<dbReference type="WBParaSite" id="SVE_1814700.1">
    <property type="protein sequence ID" value="SVE_1814700.1"/>
    <property type="gene ID" value="SVE_1814700"/>
</dbReference>
<protein>
    <submittedName>
        <fullName evidence="2">Secreted protein</fullName>
    </submittedName>
</protein>